<evidence type="ECO:0000313" key="8">
    <source>
        <dbReference type="Proteomes" id="UP000714380"/>
    </source>
</evidence>
<dbReference type="RefSeq" id="WP_225672973.1">
    <property type="nucleotide sequence ID" value="NZ_JAEDAH010000030.1"/>
</dbReference>
<accession>A0ABS7ZPT8</accession>
<keyword evidence="4 6" id="KW-1133">Transmembrane helix</keyword>
<name>A0ABS7ZPT8_9GAMM</name>
<evidence type="ECO:0000256" key="3">
    <source>
        <dbReference type="ARBA" id="ARBA00022692"/>
    </source>
</evidence>
<feature type="transmembrane region" description="Helical" evidence="6">
    <location>
        <begin position="76"/>
        <end position="96"/>
    </location>
</feature>
<dbReference type="PANTHER" id="PTHR43461">
    <property type="entry name" value="TRANSMEMBRANE PROTEIN 256"/>
    <property type="match status" value="1"/>
</dbReference>
<dbReference type="PANTHER" id="PTHR43461:SF1">
    <property type="entry name" value="TRANSMEMBRANE PROTEIN 256"/>
    <property type="match status" value="1"/>
</dbReference>
<evidence type="ECO:0000256" key="6">
    <source>
        <dbReference type="SAM" id="Phobius"/>
    </source>
</evidence>
<comment type="caution">
    <text evidence="7">The sequence shown here is derived from an EMBL/GenBank/DDBJ whole genome shotgun (WGS) entry which is preliminary data.</text>
</comment>
<dbReference type="Pfam" id="PF04241">
    <property type="entry name" value="DUF423"/>
    <property type="match status" value="1"/>
</dbReference>
<proteinExistence type="inferred from homology"/>
<sequence length="133" mass="13815">MQARTTLISAAIAGFSGVALGAFGAHGLKSVLSANMLAVWQTAVQYHLVHSVVLLALAVALMTLPPGTTTIWLRRSAGLMLAGLLLFSGSLYLMALTGIRPLGIITPIGGVSWLIGWALLLVAASKLKTPEHS</sequence>
<evidence type="ECO:0000256" key="1">
    <source>
        <dbReference type="ARBA" id="ARBA00004141"/>
    </source>
</evidence>
<dbReference type="Proteomes" id="UP000714380">
    <property type="component" value="Unassembled WGS sequence"/>
</dbReference>
<comment type="similarity">
    <text evidence="2">Belongs to the UPF0382 family.</text>
</comment>
<keyword evidence="8" id="KW-1185">Reference proteome</keyword>
<evidence type="ECO:0000256" key="2">
    <source>
        <dbReference type="ARBA" id="ARBA00009694"/>
    </source>
</evidence>
<protein>
    <submittedName>
        <fullName evidence="7">DUF423 domain-containing protein</fullName>
    </submittedName>
</protein>
<feature type="transmembrane region" description="Helical" evidence="6">
    <location>
        <begin position="102"/>
        <end position="124"/>
    </location>
</feature>
<comment type="subcellular location">
    <subcellularLocation>
        <location evidence="1">Membrane</location>
        <topology evidence="1">Multi-pass membrane protein</topology>
    </subcellularLocation>
</comment>
<reference evidence="7 8" key="1">
    <citation type="submission" date="2020-12" db="EMBL/GenBank/DDBJ databases">
        <title>Novel Thalassolituus-related marine hydrocarbonoclastic bacteria mediated algae-derived hydrocarbons mineralization in twilight zone of the northern South China Sea.</title>
        <authorList>
            <person name="Dong C."/>
        </authorList>
    </citation>
    <scope>NUCLEOTIDE SEQUENCE [LARGE SCALE GENOMIC DNA]</scope>
    <source>
        <strain evidence="7 8">IMCC1826</strain>
    </source>
</reference>
<feature type="transmembrane region" description="Helical" evidence="6">
    <location>
        <begin position="45"/>
        <end position="64"/>
    </location>
</feature>
<gene>
    <name evidence="7" type="ORF">I9W95_06230</name>
</gene>
<evidence type="ECO:0000313" key="7">
    <source>
        <dbReference type="EMBL" id="MCA6063203.1"/>
    </source>
</evidence>
<organism evidence="7 8">
    <name type="scientific">Thalassolituus marinus</name>
    <dbReference type="NCBI Taxonomy" id="671053"/>
    <lineage>
        <taxon>Bacteria</taxon>
        <taxon>Pseudomonadati</taxon>
        <taxon>Pseudomonadota</taxon>
        <taxon>Gammaproteobacteria</taxon>
        <taxon>Oceanospirillales</taxon>
        <taxon>Oceanospirillaceae</taxon>
        <taxon>Thalassolituus</taxon>
    </lineage>
</organism>
<keyword evidence="3 6" id="KW-0812">Transmembrane</keyword>
<keyword evidence="5 6" id="KW-0472">Membrane</keyword>
<evidence type="ECO:0000256" key="4">
    <source>
        <dbReference type="ARBA" id="ARBA00022989"/>
    </source>
</evidence>
<evidence type="ECO:0000256" key="5">
    <source>
        <dbReference type="ARBA" id="ARBA00023136"/>
    </source>
</evidence>
<dbReference type="EMBL" id="JAEDAH010000030">
    <property type="protein sequence ID" value="MCA6063203.1"/>
    <property type="molecule type" value="Genomic_DNA"/>
</dbReference>
<dbReference type="InterPro" id="IPR006696">
    <property type="entry name" value="DUF423"/>
</dbReference>